<evidence type="ECO:0000313" key="12">
    <source>
        <dbReference type="Proteomes" id="UP001652642"/>
    </source>
</evidence>
<keyword evidence="12" id="KW-1185">Reference proteome</keyword>
<evidence type="ECO:0000256" key="6">
    <source>
        <dbReference type="ARBA" id="ARBA00022801"/>
    </source>
</evidence>
<keyword evidence="6" id="KW-0378">Hydrolase</keyword>
<dbReference type="InterPro" id="IPR036397">
    <property type="entry name" value="RNaseH_sf"/>
</dbReference>
<reference evidence="12" key="1">
    <citation type="submission" date="2025-05" db="UniProtKB">
        <authorList>
            <consortium name="RefSeq"/>
        </authorList>
    </citation>
    <scope>NUCLEOTIDE SEQUENCE [LARGE SCALE GENOMIC DNA]</scope>
</reference>
<evidence type="ECO:0000256" key="4">
    <source>
        <dbReference type="ARBA" id="ARBA00022722"/>
    </source>
</evidence>
<keyword evidence="8" id="KW-0460">Magnesium</keyword>
<dbReference type="InterPro" id="IPR040393">
    <property type="entry name" value="TREX1/2"/>
</dbReference>
<dbReference type="CDD" id="cd06136">
    <property type="entry name" value="TREX1_2"/>
    <property type="match status" value="1"/>
</dbReference>
<reference evidence="13" key="2">
    <citation type="submission" date="2025-08" db="UniProtKB">
        <authorList>
            <consortium name="RefSeq"/>
        </authorList>
    </citation>
    <scope>IDENTIFICATION</scope>
</reference>
<keyword evidence="5" id="KW-0479">Metal-binding</keyword>
<comment type="cofactor">
    <cofactor evidence="2">
        <name>Mg(2+)</name>
        <dbReference type="ChEBI" id="CHEBI:18420"/>
    </cofactor>
</comment>
<keyword evidence="7" id="KW-0269">Exonuclease</keyword>
<dbReference type="PANTHER" id="PTHR13058:SF27">
    <property type="entry name" value="THREE-PRIME REPAIR EXONUCLEASE 1"/>
    <property type="match status" value="1"/>
</dbReference>
<evidence type="ECO:0000256" key="3">
    <source>
        <dbReference type="ARBA" id="ARBA00012115"/>
    </source>
</evidence>
<dbReference type="GeneID" id="110080645"/>
<feature type="domain" description="Exonuclease" evidence="11">
    <location>
        <begin position="92"/>
        <end position="303"/>
    </location>
</feature>
<evidence type="ECO:0000313" key="13">
    <source>
        <dbReference type="RefSeq" id="XP_072845851.1"/>
    </source>
</evidence>
<comment type="similarity">
    <text evidence="9">Belongs to the exonuclease superfamily. TREX family.</text>
</comment>
<accession>A0ABM5FKB0</accession>
<gene>
    <name evidence="13" type="primary">LOC110080645</name>
</gene>
<dbReference type="Gene3D" id="3.30.420.10">
    <property type="entry name" value="Ribonuclease H-like superfamily/Ribonuclease H"/>
    <property type="match status" value="1"/>
</dbReference>
<protein>
    <recommendedName>
        <fullName evidence="3">exodeoxyribonuclease III</fullName>
        <ecNumber evidence="3">3.1.11.2</ecNumber>
    </recommendedName>
</protein>
<feature type="compositionally biased region" description="Basic and acidic residues" evidence="10">
    <location>
        <begin position="56"/>
        <end position="67"/>
    </location>
</feature>
<dbReference type="SUPFAM" id="SSF53098">
    <property type="entry name" value="Ribonuclease H-like"/>
    <property type="match status" value="1"/>
</dbReference>
<proteinExistence type="inferred from homology"/>
<evidence type="ECO:0000256" key="1">
    <source>
        <dbReference type="ARBA" id="ARBA00000493"/>
    </source>
</evidence>
<dbReference type="RefSeq" id="XP_072845851.1">
    <property type="nucleotide sequence ID" value="XM_072989750.1"/>
</dbReference>
<dbReference type="PANTHER" id="PTHR13058">
    <property type="entry name" value="THREE PRIME REPAIR EXONUCLEASE 1, 2"/>
    <property type="match status" value="1"/>
</dbReference>
<sequence>MPLSEASPNITLRRTAHFQAMTRPTGRDPALPGRGGATLSISSWRSRRGSTQCRTADAETRSERAEQPEGAAGWAGRNMCAASESPSRRIETFVFLDLEATGLPPSRPKITELCLFAVARHAFENPQYDNRDSKRMPLFPRLVDKLCFCINPGKPFTPAASSITGLSNEELAWNKKQSFNIHVLHMITAFFNRQSPPICLVAHNGCGYDFPLLKVELSALGISGLDDIYCADTLKAMKALDSKNNQLHQLLYQASPLRSKKKYSLRDLYYRFYNVYPLNSHSAEGDVMTLISVFQQCAADLICWMDSNARPFNTIRAMYEENEKYTSFPQILPSSLQMQPQQRGVTISSFNSGDTKLVDSKFIPLHNKITDLPDEIKNVLLLFLGLIIVTWIALKTPV</sequence>
<keyword evidence="4" id="KW-0540">Nuclease</keyword>
<evidence type="ECO:0000256" key="9">
    <source>
        <dbReference type="ARBA" id="ARBA00025769"/>
    </source>
</evidence>
<dbReference type="EC" id="3.1.11.2" evidence="3"/>
<dbReference type="Proteomes" id="UP001652642">
    <property type="component" value="Chromosome 2"/>
</dbReference>
<dbReference type="InterPro" id="IPR012337">
    <property type="entry name" value="RNaseH-like_sf"/>
</dbReference>
<evidence type="ECO:0000256" key="2">
    <source>
        <dbReference type="ARBA" id="ARBA00001946"/>
    </source>
</evidence>
<feature type="compositionally biased region" description="Polar residues" evidence="10">
    <location>
        <begin position="39"/>
        <end position="54"/>
    </location>
</feature>
<comment type="catalytic activity">
    <reaction evidence="1">
        <text>Exonucleolytic cleavage in the 3'- to 5'-direction to yield nucleoside 5'-phosphates.</text>
        <dbReference type="EC" id="3.1.11.2"/>
    </reaction>
</comment>
<dbReference type="SMART" id="SM00479">
    <property type="entry name" value="EXOIII"/>
    <property type="match status" value="1"/>
</dbReference>
<feature type="region of interest" description="Disordered" evidence="10">
    <location>
        <begin position="21"/>
        <end position="78"/>
    </location>
</feature>
<evidence type="ECO:0000256" key="8">
    <source>
        <dbReference type="ARBA" id="ARBA00022842"/>
    </source>
</evidence>
<name>A0ABM5FKB0_9SAUR</name>
<evidence type="ECO:0000256" key="5">
    <source>
        <dbReference type="ARBA" id="ARBA00022723"/>
    </source>
</evidence>
<organism evidence="12 13">
    <name type="scientific">Pogona vitticeps</name>
    <name type="common">central bearded dragon</name>
    <dbReference type="NCBI Taxonomy" id="103695"/>
    <lineage>
        <taxon>Eukaryota</taxon>
        <taxon>Metazoa</taxon>
        <taxon>Chordata</taxon>
        <taxon>Craniata</taxon>
        <taxon>Vertebrata</taxon>
        <taxon>Euteleostomi</taxon>
        <taxon>Lepidosauria</taxon>
        <taxon>Squamata</taxon>
        <taxon>Bifurcata</taxon>
        <taxon>Unidentata</taxon>
        <taxon>Episquamata</taxon>
        <taxon>Toxicofera</taxon>
        <taxon>Iguania</taxon>
        <taxon>Acrodonta</taxon>
        <taxon>Agamidae</taxon>
        <taxon>Amphibolurinae</taxon>
        <taxon>Pogona</taxon>
    </lineage>
</organism>
<evidence type="ECO:0000256" key="10">
    <source>
        <dbReference type="SAM" id="MobiDB-lite"/>
    </source>
</evidence>
<evidence type="ECO:0000259" key="11">
    <source>
        <dbReference type="SMART" id="SM00479"/>
    </source>
</evidence>
<evidence type="ECO:0000256" key="7">
    <source>
        <dbReference type="ARBA" id="ARBA00022839"/>
    </source>
</evidence>
<dbReference type="InterPro" id="IPR013520">
    <property type="entry name" value="Ribonucl_H"/>
</dbReference>